<name>A0AAN8XBX2_HALRR</name>
<dbReference type="Gene3D" id="3.40.50.11210">
    <property type="entry name" value="Rap/Ran-GAP"/>
    <property type="match status" value="1"/>
</dbReference>
<reference evidence="6 7" key="1">
    <citation type="submission" date="2023-11" db="EMBL/GenBank/DDBJ databases">
        <title>Halocaridina rubra genome assembly.</title>
        <authorList>
            <person name="Smith C."/>
        </authorList>
    </citation>
    <scope>NUCLEOTIDE SEQUENCE [LARGE SCALE GENOMIC DNA]</scope>
    <source>
        <strain evidence="6">EP-1</strain>
        <tissue evidence="6">Whole</tissue>
    </source>
</reference>
<dbReference type="GO" id="GO:0005096">
    <property type="term" value="F:GTPase activator activity"/>
    <property type="evidence" value="ECO:0007669"/>
    <property type="project" value="UniProtKB-KW"/>
</dbReference>
<accession>A0AAN8XBX2</accession>
<dbReference type="InterPro" id="IPR050989">
    <property type="entry name" value="Rap1_Ran_GAP"/>
</dbReference>
<dbReference type="FunFam" id="3.40.50.11210:FF:000002">
    <property type="entry name" value="Signal-induced proliferation-associated 1-like protein 1"/>
    <property type="match status" value="1"/>
</dbReference>
<organism evidence="6 7">
    <name type="scientific">Halocaridina rubra</name>
    <name type="common">Hawaiian red shrimp</name>
    <dbReference type="NCBI Taxonomy" id="373956"/>
    <lineage>
        <taxon>Eukaryota</taxon>
        <taxon>Metazoa</taxon>
        <taxon>Ecdysozoa</taxon>
        <taxon>Arthropoda</taxon>
        <taxon>Crustacea</taxon>
        <taxon>Multicrustacea</taxon>
        <taxon>Malacostraca</taxon>
        <taxon>Eumalacostraca</taxon>
        <taxon>Eucarida</taxon>
        <taxon>Decapoda</taxon>
        <taxon>Pleocyemata</taxon>
        <taxon>Caridea</taxon>
        <taxon>Atyoidea</taxon>
        <taxon>Atyidae</taxon>
        <taxon>Halocaridina</taxon>
    </lineage>
</organism>
<feature type="compositionally biased region" description="Low complexity" evidence="4">
    <location>
        <begin position="286"/>
        <end position="311"/>
    </location>
</feature>
<evidence type="ECO:0000259" key="5">
    <source>
        <dbReference type="PROSITE" id="PS50085"/>
    </source>
</evidence>
<dbReference type="PANTHER" id="PTHR15711">
    <property type="entry name" value="RAP GTPASE-ACTIVATING PROTEIN"/>
    <property type="match status" value="1"/>
</dbReference>
<dbReference type="Pfam" id="PF02145">
    <property type="entry name" value="Rap_GAP"/>
    <property type="match status" value="1"/>
</dbReference>
<dbReference type="GO" id="GO:0051056">
    <property type="term" value="P:regulation of small GTPase mediated signal transduction"/>
    <property type="evidence" value="ECO:0007669"/>
    <property type="project" value="InterPro"/>
</dbReference>
<evidence type="ECO:0000256" key="4">
    <source>
        <dbReference type="SAM" id="MobiDB-lite"/>
    </source>
</evidence>
<proteinExistence type="predicted"/>
<evidence type="ECO:0000313" key="6">
    <source>
        <dbReference type="EMBL" id="KAK7076070.1"/>
    </source>
</evidence>
<dbReference type="EMBL" id="JAXCGZ010009881">
    <property type="protein sequence ID" value="KAK7076070.1"/>
    <property type="molecule type" value="Genomic_DNA"/>
</dbReference>
<protein>
    <submittedName>
        <fullName evidence="6">Rap1 GTPase-activating protein 1</fullName>
    </submittedName>
</protein>
<keyword evidence="3" id="KW-0175">Coiled coil</keyword>
<dbReference type="Pfam" id="PF21022">
    <property type="entry name" value="Rap-GAP_dimer"/>
    <property type="match status" value="1"/>
</dbReference>
<feature type="domain" description="Rap-GAP" evidence="5">
    <location>
        <begin position="23"/>
        <end position="239"/>
    </location>
</feature>
<keyword evidence="1" id="KW-0343">GTPase activation</keyword>
<comment type="caution">
    <text evidence="6">The sequence shown here is derived from an EMBL/GenBank/DDBJ whole genome shotgun (WGS) entry which is preliminary data.</text>
</comment>
<dbReference type="InterPro" id="IPR000331">
    <property type="entry name" value="Rap/Ran_GAP_dom"/>
</dbReference>
<dbReference type="PROSITE" id="PS50085">
    <property type="entry name" value="RAPGAP"/>
    <property type="match status" value="1"/>
</dbReference>
<dbReference type="InterPro" id="IPR035974">
    <property type="entry name" value="Rap/Ran-GAP_sf"/>
</dbReference>
<evidence type="ECO:0000256" key="2">
    <source>
        <dbReference type="ARBA" id="ARBA00022553"/>
    </source>
</evidence>
<sequence length="393" mass="43527">RLKEELVIERFHPVVTPKGPDMIVNYDEHVLVNNFKFGLVYQKFGQTTEQQLFGNRINSAAFEEFLGLIGQRVKLKEHEGFKGGLDTQFGQTGEESVYEVFREKEIMFHVSTMLPYTENDPQQLQRKRHIGNDIVAVVFQENNTPFSPDMIASHFLHAYVVVQPIDPCSPNTKYRVSVTARSDVPFFGPTLPASGIFEKGPQFKEFLLTKLINAELACYKAERFAKLELRTRSSLLTSLVDDLKSKTNEFLGVTEVQEPPKTETQGTKFTEIVRKVLRVRQQNNESLSSVKKPVSNNSNSLVTGTPSSSRSKGSKGSGGSSGARTPTSSPDTTPNTHMALSESDDSSLNSIDIDGHPHPLNEDSDTGLESMSSAETPHKLSLQCPLCGGNEDG</sequence>
<keyword evidence="7" id="KW-1185">Reference proteome</keyword>
<feature type="region of interest" description="Disordered" evidence="4">
    <location>
        <begin position="283"/>
        <end position="393"/>
    </location>
</feature>
<dbReference type="Proteomes" id="UP001381693">
    <property type="component" value="Unassembled WGS sequence"/>
</dbReference>
<gene>
    <name evidence="6" type="primary">RAP1GAP</name>
    <name evidence="6" type="ORF">SK128_014689</name>
</gene>
<evidence type="ECO:0000313" key="7">
    <source>
        <dbReference type="Proteomes" id="UP001381693"/>
    </source>
</evidence>
<dbReference type="SUPFAM" id="SSF111347">
    <property type="entry name" value="Rap/Ran-GAP"/>
    <property type="match status" value="1"/>
</dbReference>
<feature type="compositionally biased region" description="Low complexity" evidence="4">
    <location>
        <begin position="325"/>
        <end position="336"/>
    </location>
</feature>
<evidence type="ECO:0000256" key="3">
    <source>
        <dbReference type="ARBA" id="ARBA00023054"/>
    </source>
</evidence>
<dbReference type="AlphaFoldDB" id="A0AAN8XBX2"/>
<feature type="non-terminal residue" evidence="6">
    <location>
        <position position="393"/>
    </location>
</feature>
<keyword evidence="2" id="KW-0597">Phosphoprotein</keyword>
<dbReference type="PANTHER" id="PTHR15711:SF32">
    <property type="entry name" value="RAP GTPASE ACTIVATING PROTEIN 1, ISOFORM H"/>
    <property type="match status" value="1"/>
</dbReference>
<dbReference type="Gene3D" id="6.10.140.210">
    <property type="match status" value="1"/>
</dbReference>
<dbReference type="GO" id="GO:0005737">
    <property type="term" value="C:cytoplasm"/>
    <property type="evidence" value="ECO:0007669"/>
    <property type="project" value="TreeGrafter"/>
</dbReference>
<evidence type="ECO:0000256" key="1">
    <source>
        <dbReference type="ARBA" id="ARBA00022468"/>
    </source>
</evidence>
<feature type="non-terminal residue" evidence="6">
    <location>
        <position position="1"/>
    </location>
</feature>